<dbReference type="Proteomes" id="UP001286313">
    <property type="component" value="Unassembled WGS sequence"/>
</dbReference>
<dbReference type="PANTHER" id="PTHR24260">
    <property type="match status" value="1"/>
</dbReference>
<dbReference type="AlphaFoldDB" id="A0AAE1L2D7"/>
<reference evidence="2" key="1">
    <citation type="submission" date="2023-10" db="EMBL/GenBank/DDBJ databases">
        <title>Genome assemblies of two species of porcelain crab, Petrolisthes cinctipes and Petrolisthes manimaculis (Anomura: Porcellanidae).</title>
        <authorList>
            <person name="Angst P."/>
        </authorList>
    </citation>
    <scope>NUCLEOTIDE SEQUENCE</scope>
    <source>
        <strain evidence="2">PB745_01</strain>
        <tissue evidence="2">Gill</tissue>
    </source>
</reference>
<dbReference type="EMBL" id="JAWQEG010000251">
    <property type="protein sequence ID" value="KAK3892582.1"/>
    <property type="molecule type" value="Genomic_DNA"/>
</dbReference>
<accession>A0AAE1L2D7</accession>
<sequence>MIMPIDEAQFICGITSTFQCEGDMGGPVVVQLNDLQWVQVSIASYAERECPPNGVNYDVVYTRVAYYIDWISNKTTTSTTTASTITTSATTTTTSTTTTTTSPTTTSTTTPTTTYTTTTSTNTFSTTTLAISTTTISTTTTSTPTASTTTPTTSTTMC</sequence>
<feature type="region of interest" description="Disordered" evidence="1">
    <location>
        <begin position="89"/>
        <end position="113"/>
    </location>
</feature>
<comment type="caution">
    <text evidence="2">The sequence shown here is derived from an EMBL/GenBank/DDBJ whole genome shotgun (WGS) entry which is preliminary data.</text>
</comment>
<dbReference type="InterPro" id="IPR043504">
    <property type="entry name" value="Peptidase_S1_PA_chymotrypsin"/>
</dbReference>
<protein>
    <submittedName>
        <fullName evidence="2">Uncharacterized protein</fullName>
    </submittedName>
</protein>
<evidence type="ECO:0000256" key="1">
    <source>
        <dbReference type="SAM" id="MobiDB-lite"/>
    </source>
</evidence>
<proteinExistence type="predicted"/>
<evidence type="ECO:0000313" key="3">
    <source>
        <dbReference type="Proteomes" id="UP001286313"/>
    </source>
</evidence>
<keyword evidence="3" id="KW-1185">Reference proteome</keyword>
<gene>
    <name evidence="2" type="ORF">Pcinc_003558</name>
</gene>
<dbReference type="Gene3D" id="2.40.10.10">
    <property type="entry name" value="Trypsin-like serine proteases"/>
    <property type="match status" value="1"/>
</dbReference>
<dbReference type="InterPro" id="IPR051333">
    <property type="entry name" value="CLIP_Serine_Protease"/>
</dbReference>
<dbReference type="PANTHER" id="PTHR24260:SF136">
    <property type="entry name" value="GH08193P-RELATED"/>
    <property type="match status" value="1"/>
</dbReference>
<dbReference type="SUPFAM" id="SSF50494">
    <property type="entry name" value="Trypsin-like serine proteases"/>
    <property type="match status" value="1"/>
</dbReference>
<organism evidence="2 3">
    <name type="scientific">Petrolisthes cinctipes</name>
    <name type="common">Flat porcelain crab</name>
    <dbReference type="NCBI Taxonomy" id="88211"/>
    <lineage>
        <taxon>Eukaryota</taxon>
        <taxon>Metazoa</taxon>
        <taxon>Ecdysozoa</taxon>
        <taxon>Arthropoda</taxon>
        <taxon>Crustacea</taxon>
        <taxon>Multicrustacea</taxon>
        <taxon>Malacostraca</taxon>
        <taxon>Eumalacostraca</taxon>
        <taxon>Eucarida</taxon>
        <taxon>Decapoda</taxon>
        <taxon>Pleocyemata</taxon>
        <taxon>Anomura</taxon>
        <taxon>Galatheoidea</taxon>
        <taxon>Porcellanidae</taxon>
        <taxon>Petrolisthes</taxon>
    </lineage>
</organism>
<evidence type="ECO:0000313" key="2">
    <source>
        <dbReference type="EMBL" id="KAK3892582.1"/>
    </source>
</evidence>
<name>A0AAE1L2D7_PETCI</name>
<dbReference type="InterPro" id="IPR009003">
    <property type="entry name" value="Peptidase_S1_PA"/>
</dbReference>